<evidence type="ECO:0000256" key="2">
    <source>
        <dbReference type="SAM" id="Phobius"/>
    </source>
</evidence>
<feature type="transmembrane region" description="Helical" evidence="2">
    <location>
        <begin position="192"/>
        <end position="213"/>
    </location>
</feature>
<feature type="domain" description="TIR" evidence="3">
    <location>
        <begin position="3"/>
        <end position="129"/>
    </location>
</feature>
<keyword evidence="2" id="KW-0812">Transmembrane</keyword>
<feature type="region of interest" description="Disordered" evidence="1">
    <location>
        <begin position="166"/>
        <end position="186"/>
    </location>
</feature>
<dbReference type="Gene3D" id="3.40.50.10140">
    <property type="entry name" value="Toll/interleukin-1 receptor homology (TIR) domain"/>
    <property type="match status" value="1"/>
</dbReference>
<dbReference type="OrthoDB" id="5526727at2"/>
<keyword evidence="2" id="KW-1133">Transmembrane helix</keyword>
<gene>
    <name evidence="4" type="ORF">SOCE26_082640</name>
</gene>
<dbReference type="PROSITE" id="PS50104">
    <property type="entry name" value="TIR"/>
    <property type="match status" value="1"/>
</dbReference>
<evidence type="ECO:0000313" key="4">
    <source>
        <dbReference type="EMBL" id="AUX46755.1"/>
    </source>
</evidence>
<evidence type="ECO:0000313" key="5">
    <source>
        <dbReference type="Proteomes" id="UP000238348"/>
    </source>
</evidence>
<dbReference type="EMBL" id="CP012673">
    <property type="protein sequence ID" value="AUX46755.1"/>
    <property type="molecule type" value="Genomic_DNA"/>
</dbReference>
<keyword evidence="2" id="KW-0472">Membrane</keyword>
<evidence type="ECO:0000259" key="3">
    <source>
        <dbReference type="PROSITE" id="PS50104"/>
    </source>
</evidence>
<dbReference type="SUPFAM" id="SSF52200">
    <property type="entry name" value="Toll/Interleukin receptor TIR domain"/>
    <property type="match status" value="1"/>
</dbReference>
<dbReference type="Pfam" id="PF13676">
    <property type="entry name" value="TIR_2"/>
    <property type="match status" value="1"/>
</dbReference>
<dbReference type="AlphaFoldDB" id="A0A2L0F5A7"/>
<dbReference type="Proteomes" id="UP000238348">
    <property type="component" value="Chromosome"/>
</dbReference>
<dbReference type="SMART" id="SM00255">
    <property type="entry name" value="TIR"/>
    <property type="match status" value="1"/>
</dbReference>
<organism evidence="4 5">
    <name type="scientific">Sorangium cellulosum</name>
    <name type="common">Polyangium cellulosum</name>
    <dbReference type="NCBI Taxonomy" id="56"/>
    <lineage>
        <taxon>Bacteria</taxon>
        <taxon>Pseudomonadati</taxon>
        <taxon>Myxococcota</taxon>
        <taxon>Polyangia</taxon>
        <taxon>Polyangiales</taxon>
        <taxon>Polyangiaceae</taxon>
        <taxon>Sorangium</taxon>
    </lineage>
</organism>
<evidence type="ECO:0000256" key="1">
    <source>
        <dbReference type="SAM" id="MobiDB-lite"/>
    </source>
</evidence>
<protein>
    <recommendedName>
        <fullName evidence="3">TIR domain-containing protein</fullName>
    </recommendedName>
</protein>
<reference evidence="4 5" key="1">
    <citation type="submission" date="2015-09" db="EMBL/GenBank/DDBJ databases">
        <title>Sorangium comparison.</title>
        <authorList>
            <person name="Zaburannyi N."/>
            <person name="Bunk B."/>
            <person name="Overmann J."/>
            <person name="Mueller R."/>
        </authorList>
    </citation>
    <scope>NUCLEOTIDE SEQUENCE [LARGE SCALE GENOMIC DNA]</scope>
    <source>
        <strain evidence="4 5">So ce26</strain>
    </source>
</reference>
<feature type="region of interest" description="Disordered" evidence="1">
    <location>
        <begin position="242"/>
        <end position="264"/>
    </location>
</feature>
<name>A0A2L0F5A7_SORCE</name>
<accession>A0A2L0F5A7</accession>
<proteinExistence type="predicted"/>
<dbReference type="RefSeq" id="WP_104984892.1">
    <property type="nucleotide sequence ID" value="NZ_CP012673.1"/>
</dbReference>
<dbReference type="InterPro" id="IPR000157">
    <property type="entry name" value="TIR_dom"/>
</dbReference>
<sequence length="394" mass="43052">MAGQPTVIISYHHRDKEWKDRLVQHLRVIEKQGLLEVWDDERIDAGENWRHEIAREIERARVAVLLVSADFLASDFVLAEEVPRLLRGRQSFGLRVLPVLVSPCLWQAVPWLAEMKLLPYDGRPLSAGAGHSADANLAAISGEILRCVASVAPWVDARAHEPRFTAVEQRAPTLPRQSRGASSGPRKRGSQIVLILVAVLMYVGLATTCLSVLRSTGSQSKNDDDQDRKIKELLREAEADLLGAERKGPDASTAAPPVLLPDPSAADLRELPSEDDGLLPMMPSEPIGLDLEYDPALLGYRGIVQDAVTKALVRGVHVTLLGTPCDAWTDAAGMFDFVQCDPVSVSRLMEPRVLIELPNGVRCSDIYIQRPPAVTRIRVSEKSCAVASIGDAGL</sequence>
<dbReference type="InterPro" id="IPR035897">
    <property type="entry name" value="Toll_tir_struct_dom_sf"/>
</dbReference>
<dbReference type="GO" id="GO:0007165">
    <property type="term" value="P:signal transduction"/>
    <property type="evidence" value="ECO:0007669"/>
    <property type="project" value="InterPro"/>
</dbReference>